<name>I8ZRK9_PHOVU</name>
<evidence type="ECO:0000313" key="3">
    <source>
        <dbReference type="Proteomes" id="UP000004219"/>
    </source>
</evidence>
<reference evidence="2 3" key="1">
    <citation type="submission" date="2012-02" db="EMBL/GenBank/DDBJ databases">
        <title>The Genome Sequence of Bacteroides vulgatus CL09T03C04.</title>
        <authorList>
            <consortium name="The Broad Institute Genome Sequencing Platform"/>
            <person name="Earl A."/>
            <person name="Ward D."/>
            <person name="Feldgarden M."/>
            <person name="Gevers D."/>
            <person name="Zitomersky N.L."/>
            <person name="Coyne M.J."/>
            <person name="Comstock L.E."/>
            <person name="Young S.K."/>
            <person name="Zeng Q."/>
            <person name="Gargeya S."/>
            <person name="Fitzgerald M."/>
            <person name="Haas B."/>
            <person name="Abouelleil A."/>
            <person name="Alvarado L."/>
            <person name="Arachchi H.M."/>
            <person name="Berlin A."/>
            <person name="Chapman S.B."/>
            <person name="Gearin G."/>
            <person name="Goldberg J."/>
            <person name="Griggs A."/>
            <person name="Gujja S."/>
            <person name="Hansen M."/>
            <person name="Heiman D."/>
            <person name="Howarth C."/>
            <person name="Larimer J."/>
            <person name="Lui A."/>
            <person name="MacDonald P.J.P."/>
            <person name="McCowen C."/>
            <person name="Montmayeur A."/>
            <person name="Murphy C."/>
            <person name="Neiman D."/>
            <person name="Pearson M."/>
            <person name="Priest M."/>
            <person name="Roberts A."/>
            <person name="Saif S."/>
            <person name="Shea T."/>
            <person name="Sisk P."/>
            <person name="Stolte C."/>
            <person name="Sykes S."/>
            <person name="Wortman J."/>
            <person name="Nusbaum C."/>
            <person name="Birren B."/>
        </authorList>
    </citation>
    <scope>NUCLEOTIDE SEQUENCE [LARGE SCALE GENOMIC DNA]</scope>
    <source>
        <strain evidence="2 3">CL09T03C04</strain>
    </source>
</reference>
<keyword evidence="3" id="KW-1185">Reference proteome</keyword>
<organism evidence="2 3">
    <name type="scientific">Phocaeicola vulgatus CL09T03C04</name>
    <dbReference type="NCBI Taxonomy" id="997891"/>
    <lineage>
        <taxon>Bacteria</taxon>
        <taxon>Pseudomonadati</taxon>
        <taxon>Bacteroidota</taxon>
        <taxon>Bacteroidia</taxon>
        <taxon>Bacteroidales</taxon>
        <taxon>Bacteroidaceae</taxon>
        <taxon>Phocaeicola</taxon>
    </lineage>
</organism>
<gene>
    <name evidence="2" type="ORF">HMPREF1058_02406</name>
</gene>
<dbReference type="HOGENOM" id="CLU_014876_0_0_10"/>
<evidence type="ECO:0000313" key="2">
    <source>
        <dbReference type="EMBL" id="EIY77722.1"/>
    </source>
</evidence>
<dbReference type="Proteomes" id="UP000004219">
    <property type="component" value="Unassembled WGS sequence"/>
</dbReference>
<dbReference type="PANTHER" id="PTHR35532:SF5">
    <property type="entry name" value="CARBOHYDRATE-BINDING DOMAIN-CONTAINING PROTEIN"/>
    <property type="match status" value="1"/>
</dbReference>
<dbReference type="AlphaFoldDB" id="I8ZRK9"/>
<dbReference type="PANTHER" id="PTHR35532">
    <property type="entry name" value="SIMILAR TO POLYHYDROXYALKANOATE DEPOLYMERASE"/>
    <property type="match status" value="1"/>
</dbReference>
<proteinExistence type="predicted"/>
<protein>
    <recommendedName>
        <fullName evidence="4">Peptide-N(4)-(N-acetyl-beta-glucosaminyl)asparagine amidase</fullName>
    </recommendedName>
</protein>
<dbReference type="EMBL" id="AGXZ01000019">
    <property type="protein sequence ID" value="EIY77722.1"/>
    <property type="molecule type" value="Genomic_DNA"/>
</dbReference>
<comment type="caution">
    <text evidence="2">The sequence shown here is derived from an EMBL/GenBank/DDBJ whole genome shotgun (WGS) entry which is preliminary data.</text>
</comment>
<sequence length="674" mass="78240">MKSGNPIGKMTGLCMIGIIFFTISCNSNSHLEHTLEQAGERRAELEKVLSHYENDSLKKQAAEFLISNLVGNVAYDTTLLYKYRPVLLHYDSLKKVEKSLHINAKDSLNKEWKKFLQYNDPRTDIYSRLVSDLSVVSADYLIENIDLAFQSWEQCLYKDSIPFNIFLKYVLPYRRNNGYVVEKWRNYFISRYGDYMLQYSSPHQLVDSLLEQFNDYQVDWSDISTYPYVCLQDYHLSKMSRCPARCWFNSMLLSALGVPCTIDFVPAWGNRNSSHEWNAIVVNGKTYPFEATGGRGKWKAGKVYNNVWVDEYWMKSRLPKVFRYSYETMIQGPSSGKGCNAANTPVFFRNTKYEDVSDAYFVTSDIHIPIKKGIKLEGVEYAYLCVFNEDVWKPVFWGEVGISDVSFCKMGRDMVYLPVFYKDGKSIPFNDPFILQADGSILFLKADAQRTESVALKRKYYARPDIGFWCEWNKGAQFEISQDRAFHQSQIVFTVPECESRPNVWQLDTSVKCRYIRYVFPEDKDVLAELSFYEKSEGKEQLQRLTGVPFSSDESRMKTLSKLFDNDILTFADLNPYLSEKDSIGWVGVDFGKEVEVSALGVCPRNDKNNVIQGMAYELFYWGGSWISLGKKMATDYLLNYDNVPSNALLFLKCTTEGKENRIFTWEDNKQRWW</sequence>
<dbReference type="PATRIC" id="fig|997891.3.peg.2536"/>
<feature type="coiled-coil region" evidence="1">
    <location>
        <begin position="28"/>
        <end position="55"/>
    </location>
</feature>
<dbReference type="Gene3D" id="2.60.120.260">
    <property type="entry name" value="Galactose-binding domain-like"/>
    <property type="match status" value="2"/>
</dbReference>
<keyword evidence="1" id="KW-0175">Coiled coil</keyword>
<dbReference type="RefSeq" id="WP_005851150.1">
    <property type="nucleotide sequence ID" value="NZ_JH724284.1"/>
</dbReference>
<dbReference type="PROSITE" id="PS51257">
    <property type="entry name" value="PROKAR_LIPOPROTEIN"/>
    <property type="match status" value="1"/>
</dbReference>
<accession>I8ZRK9</accession>
<evidence type="ECO:0008006" key="4">
    <source>
        <dbReference type="Google" id="ProtNLM"/>
    </source>
</evidence>
<evidence type="ECO:0000256" key="1">
    <source>
        <dbReference type="SAM" id="Coils"/>
    </source>
</evidence>